<feature type="transmembrane region" description="Helical" evidence="1">
    <location>
        <begin position="71"/>
        <end position="95"/>
    </location>
</feature>
<protein>
    <submittedName>
        <fullName evidence="2">Uncharacterized protein</fullName>
    </submittedName>
</protein>
<reference evidence="2 3" key="1">
    <citation type="submission" date="2018-06" db="EMBL/GenBank/DDBJ databases">
        <title>Spongiibacterium sp. HME9304 Genome sequencing and assembly.</title>
        <authorList>
            <person name="Kang H."/>
            <person name="Kim H."/>
            <person name="Joh K."/>
        </authorList>
    </citation>
    <scope>NUCLEOTIDE SEQUENCE [LARGE SCALE GENOMIC DNA]</scope>
    <source>
        <strain evidence="2 3">HME9304</strain>
    </source>
</reference>
<keyword evidence="1" id="KW-0472">Membrane</keyword>
<evidence type="ECO:0000313" key="3">
    <source>
        <dbReference type="Proteomes" id="UP000248536"/>
    </source>
</evidence>
<gene>
    <name evidence="2" type="ORF">HME9304_00013</name>
</gene>
<dbReference type="Proteomes" id="UP000248536">
    <property type="component" value="Chromosome"/>
</dbReference>
<dbReference type="AlphaFoldDB" id="A0A2Z4LMQ6"/>
<dbReference type="KEGG" id="spon:HME9304_00013"/>
<organism evidence="2 3">
    <name type="scientific">Flagellimonas maritima</name>
    <dbReference type="NCBI Taxonomy" id="1383885"/>
    <lineage>
        <taxon>Bacteria</taxon>
        <taxon>Pseudomonadati</taxon>
        <taxon>Bacteroidota</taxon>
        <taxon>Flavobacteriia</taxon>
        <taxon>Flavobacteriales</taxon>
        <taxon>Flavobacteriaceae</taxon>
        <taxon>Flagellimonas</taxon>
    </lineage>
</organism>
<proteinExistence type="predicted"/>
<keyword evidence="1" id="KW-1133">Transmembrane helix</keyword>
<feature type="transmembrane region" description="Helical" evidence="1">
    <location>
        <begin position="39"/>
        <end position="59"/>
    </location>
</feature>
<accession>A0A2Z4LMQ6</accession>
<evidence type="ECO:0000313" key="2">
    <source>
        <dbReference type="EMBL" id="AWX43026.1"/>
    </source>
</evidence>
<keyword evidence="1" id="KW-0812">Transmembrane</keyword>
<feature type="transmembrane region" description="Helical" evidence="1">
    <location>
        <begin position="6"/>
        <end position="32"/>
    </location>
</feature>
<dbReference type="RefSeq" id="WP_112376644.1">
    <property type="nucleotide sequence ID" value="NZ_CP030104.1"/>
</dbReference>
<sequence>MEDSHTLYYAFGGILSALGQLALIIGCIVLVIKQKNIGTIIMLVASILSLLFMIASYAGNFIAGSYGTDLILTWSQIIAVVGPIPYILFAAGLLIHAIKYSSN</sequence>
<dbReference type="EMBL" id="CP030104">
    <property type="protein sequence ID" value="AWX43026.1"/>
    <property type="molecule type" value="Genomic_DNA"/>
</dbReference>
<name>A0A2Z4LMQ6_9FLAO</name>
<keyword evidence="3" id="KW-1185">Reference proteome</keyword>
<dbReference type="OrthoDB" id="1453975at2"/>
<evidence type="ECO:0000256" key="1">
    <source>
        <dbReference type="SAM" id="Phobius"/>
    </source>
</evidence>